<dbReference type="SMART" id="SM00225">
    <property type="entry name" value="BTB"/>
    <property type="match status" value="1"/>
</dbReference>
<organism evidence="3 4">
    <name type="scientific">Araneus ventricosus</name>
    <name type="common">Orbweaver spider</name>
    <name type="synonym">Epeira ventricosa</name>
    <dbReference type="NCBI Taxonomy" id="182803"/>
    <lineage>
        <taxon>Eukaryota</taxon>
        <taxon>Metazoa</taxon>
        <taxon>Ecdysozoa</taxon>
        <taxon>Arthropoda</taxon>
        <taxon>Chelicerata</taxon>
        <taxon>Arachnida</taxon>
        <taxon>Araneae</taxon>
        <taxon>Araneomorphae</taxon>
        <taxon>Entelegynae</taxon>
        <taxon>Araneoidea</taxon>
        <taxon>Araneidae</taxon>
        <taxon>Araneus</taxon>
    </lineage>
</organism>
<evidence type="ECO:0000313" key="3">
    <source>
        <dbReference type="EMBL" id="GBM11953.1"/>
    </source>
</evidence>
<gene>
    <name evidence="3" type="primary">spop_63</name>
    <name evidence="3" type="ORF">AVEN_209645_1</name>
</gene>
<evidence type="ECO:0000259" key="2">
    <source>
        <dbReference type="PROSITE" id="PS50144"/>
    </source>
</evidence>
<dbReference type="PROSITE" id="PS50144">
    <property type="entry name" value="MATH"/>
    <property type="match status" value="1"/>
</dbReference>
<protein>
    <submittedName>
        <fullName evidence="3">Speckle-type POZ protein</fullName>
    </submittedName>
</protein>
<dbReference type="CDD" id="cd00121">
    <property type="entry name" value="MATH"/>
    <property type="match status" value="1"/>
</dbReference>
<dbReference type="Pfam" id="PF22486">
    <property type="entry name" value="MATH_2"/>
    <property type="match status" value="1"/>
</dbReference>
<dbReference type="CDD" id="cd18186">
    <property type="entry name" value="BTB_POZ_ZBTB_KLHL-like"/>
    <property type="match status" value="1"/>
</dbReference>
<dbReference type="AlphaFoldDB" id="A0A4Y2D5G1"/>
<name>A0A4Y2D5G1_ARAVE</name>
<proteinExistence type="predicted"/>
<dbReference type="InterPro" id="IPR011333">
    <property type="entry name" value="SKP1/BTB/POZ_sf"/>
</dbReference>
<dbReference type="SUPFAM" id="SSF54695">
    <property type="entry name" value="POZ domain"/>
    <property type="match status" value="1"/>
</dbReference>
<feature type="domain" description="BTB" evidence="1">
    <location>
        <begin position="272"/>
        <end position="336"/>
    </location>
</feature>
<dbReference type="EMBL" id="BGPR01000306">
    <property type="protein sequence ID" value="GBM11953.1"/>
    <property type="molecule type" value="Genomic_DNA"/>
</dbReference>
<comment type="caution">
    <text evidence="3">The sequence shown here is derived from an EMBL/GenBank/DDBJ whole genome shotgun (WGS) entry which is preliminary data.</text>
</comment>
<accession>A0A4Y2D5G1</accession>
<keyword evidence="4" id="KW-1185">Reference proteome</keyword>
<dbReference type="InterPro" id="IPR002083">
    <property type="entry name" value="MATH/TRAF_dom"/>
</dbReference>
<dbReference type="GO" id="GO:0030163">
    <property type="term" value="P:protein catabolic process"/>
    <property type="evidence" value="ECO:0007669"/>
    <property type="project" value="UniProtKB-ARBA"/>
</dbReference>
<evidence type="ECO:0000313" key="4">
    <source>
        <dbReference type="Proteomes" id="UP000499080"/>
    </source>
</evidence>
<dbReference type="PROSITE" id="PS50097">
    <property type="entry name" value="BTB"/>
    <property type="match status" value="1"/>
</dbReference>
<reference evidence="3 4" key="1">
    <citation type="journal article" date="2019" name="Sci. Rep.">
        <title>Orb-weaving spider Araneus ventricosus genome elucidates the spidroin gene catalogue.</title>
        <authorList>
            <person name="Kono N."/>
            <person name="Nakamura H."/>
            <person name="Ohtoshi R."/>
            <person name="Moran D.A.P."/>
            <person name="Shinohara A."/>
            <person name="Yoshida Y."/>
            <person name="Fujiwara M."/>
            <person name="Mori M."/>
            <person name="Tomita M."/>
            <person name="Arakawa K."/>
        </authorList>
    </citation>
    <scope>NUCLEOTIDE SEQUENCE [LARGE SCALE GENOMIC DNA]</scope>
</reference>
<dbReference type="OrthoDB" id="6359816at2759"/>
<dbReference type="InterPro" id="IPR008974">
    <property type="entry name" value="TRAF-like"/>
</dbReference>
<dbReference type="PANTHER" id="PTHR24413">
    <property type="entry name" value="SPECKLE-TYPE POZ PROTEIN"/>
    <property type="match status" value="1"/>
</dbReference>
<feature type="domain" description="MATH" evidence="2">
    <location>
        <begin position="10"/>
        <end position="139"/>
    </location>
</feature>
<evidence type="ECO:0000259" key="1">
    <source>
        <dbReference type="PROSITE" id="PS50097"/>
    </source>
</evidence>
<dbReference type="Proteomes" id="UP000499080">
    <property type="component" value="Unassembled WGS sequence"/>
</dbReference>
<dbReference type="Gene3D" id="1.25.40.420">
    <property type="match status" value="1"/>
</dbReference>
<dbReference type="InterPro" id="IPR000210">
    <property type="entry name" value="BTB/POZ_dom"/>
</dbReference>
<dbReference type="SUPFAM" id="SSF49599">
    <property type="entry name" value="TRAF domain-like"/>
    <property type="match status" value="1"/>
</dbReference>
<dbReference type="Gene3D" id="2.60.210.10">
    <property type="entry name" value="Apoptosis, Tumor Necrosis Factor Receptor Associated Protein 2, Chain A"/>
    <property type="match status" value="1"/>
</dbReference>
<dbReference type="Gene3D" id="3.30.710.10">
    <property type="entry name" value="Potassium Channel Kv1.1, Chain A"/>
    <property type="match status" value="1"/>
</dbReference>
<sequence length="431" mass="49260">MACKENEQKCFTFIWKLENISYCLQQESKPIVSPPFIVDELEKTGWTVRLYPRKQTGKYIGIFLFRQLDSSGQAIVEIKYDFAFIAKDGSPLIFSGIGNKGFSKGKGFGCDRFARREEIFISERSTFLPEDTLTARCRVWKSVGEIPQDIQCYARTRIVVDKRSFIWKLENFSILESETKCSYQIKSIANNTPLASLDLFVATGLSCDEIIRFKLTCHDQRIKFFTVILCLIDAFGNKVHCNQDEFVNNDEISLSNALLDYVKSLYDENFLCDVKLKTSTSTFPAHKLILSAFSSVFKAMFSNDMIEQDTNCVNIEDLSDDTISRMLLFIYTTRVEDLTWENASFLYAAADKYAILSLKDFCSSYIKDNLSLSNACEVLLLSDFHGDSDLKSIVQKYILQHGKQITNSEEWKALMQTNAKLAAETLCLLFK</sequence>
<dbReference type="Pfam" id="PF00651">
    <property type="entry name" value="BTB"/>
    <property type="match status" value="1"/>
</dbReference>